<dbReference type="OrthoDB" id="10587288at2759"/>
<gene>
    <name evidence="1" type="ORF">WN51_11866</name>
</gene>
<keyword evidence="2" id="KW-1185">Reference proteome</keyword>
<dbReference type="AlphaFoldDB" id="A0A0N0BHS4"/>
<protein>
    <submittedName>
        <fullName evidence="1">Uncharacterized protein</fullName>
    </submittedName>
</protein>
<reference evidence="1 2" key="1">
    <citation type="submission" date="2015-07" db="EMBL/GenBank/DDBJ databases">
        <title>The genome of Melipona quadrifasciata.</title>
        <authorList>
            <person name="Pan H."/>
            <person name="Kapheim K."/>
        </authorList>
    </citation>
    <scope>NUCLEOTIDE SEQUENCE [LARGE SCALE GENOMIC DNA]</scope>
    <source>
        <strain evidence="1">0111107301</strain>
        <tissue evidence="1">Whole body</tissue>
    </source>
</reference>
<accession>A0A0N0BHS4</accession>
<evidence type="ECO:0000313" key="2">
    <source>
        <dbReference type="Proteomes" id="UP000053105"/>
    </source>
</evidence>
<organism evidence="1 2">
    <name type="scientific">Melipona quadrifasciata</name>
    <dbReference type="NCBI Taxonomy" id="166423"/>
    <lineage>
        <taxon>Eukaryota</taxon>
        <taxon>Metazoa</taxon>
        <taxon>Ecdysozoa</taxon>
        <taxon>Arthropoda</taxon>
        <taxon>Hexapoda</taxon>
        <taxon>Insecta</taxon>
        <taxon>Pterygota</taxon>
        <taxon>Neoptera</taxon>
        <taxon>Endopterygota</taxon>
        <taxon>Hymenoptera</taxon>
        <taxon>Apocrita</taxon>
        <taxon>Aculeata</taxon>
        <taxon>Apoidea</taxon>
        <taxon>Anthophila</taxon>
        <taxon>Apidae</taxon>
        <taxon>Melipona</taxon>
    </lineage>
</organism>
<proteinExistence type="predicted"/>
<dbReference type="Proteomes" id="UP000053105">
    <property type="component" value="Unassembled WGS sequence"/>
</dbReference>
<evidence type="ECO:0000313" key="1">
    <source>
        <dbReference type="EMBL" id="KOX76638.1"/>
    </source>
</evidence>
<dbReference type="EMBL" id="KQ435743">
    <property type="protein sequence ID" value="KOX76638.1"/>
    <property type="molecule type" value="Genomic_DNA"/>
</dbReference>
<sequence>MRGNEKFPRTGFYHCLQLGEHYEQGKSVGPSNCSAVRCGGGGVVGGRNSRSDRRSPWLVKEHEPAGQVLLAPDPRRGKKEPVFLGSPFFQFVATKGTLAKKLTSHSVQRQAKQADQATVSADGRAMCAGPAKSQWKNRLILPYAELKMAIEVIVQRVESVSTRLVITRGGTDIIINLLPT</sequence>
<name>A0A0N0BHS4_9HYME</name>